<proteinExistence type="inferred from homology"/>
<dbReference type="InParanoid" id="C7R9M8"/>
<dbReference type="Gene3D" id="3.90.79.10">
    <property type="entry name" value="Nucleoside Triphosphate Pyrophosphohydrolase"/>
    <property type="match status" value="1"/>
</dbReference>
<evidence type="ECO:0000256" key="2">
    <source>
        <dbReference type="ARBA" id="ARBA00005582"/>
    </source>
</evidence>
<keyword evidence="8 18" id="KW-0460">Magnesium</keyword>
<evidence type="ECO:0000313" key="21">
    <source>
        <dbReference type="Proteomes" id="UP000001231"/>
    </source>
</evidence>
<feature type="binding site" evidence="17">
    <location>
        <position position="28"/>
    </location>
    <ligand>
        <name>8-oxo-dGTP</name>
        <dbReference type="ChEBI" id="CHEBI:77896"/>
    </ligand>
</feature>
<organism evidence="20 21">
    <name type="scientific">Kangiella koreensis (strain DSM 16069 / JCM 12317 / KCTC 12182 / SW-125)</name>
    <dbReference type="NCBI Taxonomy" id="523791"/>
    <lineage>
        <taxon>Bacteria</taxon>
        <taxon>Pseudomonadati</taxon>
        <taxon>Pseudomonadota</taxon>
        <taxon>Gammaproteobacteria</taxon>
        <taxon>Kangiellales</taxon>
        <taxon>Kangiellaceae</taxon>
        <taxon>Kangiella</taxon>
    </lineage>
</organism>
<feature type="binding site" evidence="18">
    <location>
        <position position="37"/>
    </location>
    <ligand>
        <name>Mg(2+)</name>
        <dbReference type="ChEBI" id="CHEBI:18420"/>
    </ligand>
</feature>
<evidence type="ECO:0000256" key="14">
    <source>
        <dbReference type="ARBA" id="ARBA00041592"/>
    </source>
</evidence>
<evidence type="ECO:0000256" key="10">
    <source>
        <dbReference type="ARBA" id="ARBA00035861"/>
    </source>
</evidence>
<evidence type="ECO:0000256" key="3">
    <source>
        <dbReference type="ARBA" id="ARBA00022457"/>
    </source>
</evidence>
<keyword evidence="3" id="KW-0515">Mutator protein</keyword>
<dbReference type="AlphaFoldDB" id="C7R9M8"/>
<evidence type="ECO:0000256" key="8">
    <source>
        <dbReference type="ARBA" id="ARBA00022842"/>
    </source>
</evidence>
<dbReference type="OrthoDB" id="9810648at2"/>
<keyword evidence="5 18" id="KW-0479">Metal-binding</keyword>
<comment type="catalytic activity">
    <reaction evidence="11">
        <text>8-oxo-GTP + H2O = 8-oxo-GMP + diphosphate + H(+)</text>
        <dbReference type="Rhea" id="RHEA:67616"/>
        <dbReference type="ChEBI" id="CHEBI:15377"/>
        <dbReference type="ChEBI" id="CHEBI:15378"/>
        <dbReference type="ChEBI" id="CHEBI:33019"/>
        <dbReference type="ChEBI" id="CHEBI:143553"/>
        <dbReference type="ChEBI" id="CHEBI:145694"/>
    </reaction>
</comment>
<dbReference type="Proteomes" id="UP000001231">
    <property type="component" value="Chromosome"/>
</dbReference>
<dbReference type="InterPro" id="IPR029119">
    <property type="entry name" value="MutY_C"/>
</dbReference>
<dbReference type="GO" id="GO:0046872">
    <property type="term" value="F:metal ion binding"/>
    <property type="evidence" value="ECO:0007669"/>
    <property type="project" value="UniProtKB-KW"/>
</dbReference>
<feature type="binding site" evidence="18">
    <location>
        <position position="57"/>
    </location>
    <ligand>
        <name>Mg(2+)</name>
        <dbReference type="ChEBI" id="CHEBI:18420"/>
    </ligand>
</feature>
<name>C7R9M8_KANKD</name>
<dbReference type="PROSITE" id="PS51462">
    <property type="entry name" value="NUDIX"/>
    <property type="match status" value="1"/>
</dbReference>
<evidence type="ECO:0000256" key="1">
    <source>
        <dbReference type="ARBA" id="ARBA00001946"/>
    </source>
</evidence>
<dbReference type="EC" id="3.6.1.55" evidence="12"/>
<keyword evidence="6" id="KW-0227">DNA damage</keyword>
<dbReference type="FunCoup" id="C7R9M8">
    <property type="interactions" value="37"/>
</dbReference>
<dbReference type="eggNOG" id="COG0494">
    <property type="taxonomic scope" value="Bacteria"/>
</dbReference>
<dbReference type="InterPro" id="IPR000086">
    <property type="entry name" value="NUDIX_hydrolase_dom"/>
</dbReference>
<dbReference type="InterPro" id="IPR003561">
    <property type="entry name" value="Mutator_MutT"/>
</dbReference>
<dbReference type="Pfam" id="PF14815">
    <property type="entry name" value="NUDIX_4"/>
    <property type="match status" value="1"/>
</dbReference>
<feature type="domain" description="Nudix hydrolase" evidence="19">
    <location>
        <begin position="3"/>
        <end position="130"/>
    </location>
</feature>
<evidence type="ECO:0000256" key="16">
    <source>
        <dbReference type="ARBA" id="ARBA00042798"/>
    </source>
</evidence>
<feature type="binding site" evidence="17">
    <location>
        <position position="23"/>
    </location>
    <ligand>
        <name>8-oxo-dGTP</name>
        <dbReference type="ChEBI" id="CHEBI:77896"/>
    </ligand>
</feature>
<feature type="binding site" evidence="17">
    <location>
        <begin position="34"/>
        <end position="37"/>
    </location>
    <ligand>
        <name>8-oxo-dGTP</name>
        <dbReference type="ChEBI" id="CHEBI:77896"/>
    </ligand>
</feature>
<evidence type="ECO:0000259" key="19">
    <source>
        <dbReference type="PROSITE" id="PS51462"/>
    </source>
</evidence>
<feature type="binding site" evidence="17">
    <location>
        <position position="119"/>
    </location>
    <ligand>
        <name>8-oxo-dGTP</name>
        <dbReference type="ChEBI" id="CHEBI:77896"/>
    </ligand>
</feature>
<evidence type="ECO:0000256" key="9">
    <source>
        <dbReference type="ARBA" id="ARBA00023204"/>
    </source>
</evidence>
<accession>C7R9M8</accession>
<dbReference type="GO" id="GO:0044716">
    <property type="term" value="F:8-oxo-GDP phosphatase activity"/>
    <property type="evidence" value="ECO:0007669"/>
    <property type="project" value="TreeGrafter"/>
</dbReference>
<dbReference type="CDD" id="cd03425">
    <property type="entry name" value="NUDIX_MutT_NudA_like"/>
    <property type="match status" value="1"/>
</dbReference>
<reference evidence="20 21" key="1">
    <citation type="journal article" date="2009" name="Stand. Genomic Sci.">
        <title>Complete genome sequence of Kangiella koreensis type strain (SW-125).</title>
        <authorList>
            <person name="Han C."/>
            <person name="Sikorski J."/>
            <person name="Lapidus A."/>
            <person name="Nolan M."/>
            <person name="Glavina Del Rio T."/>
            <person name="Tice H."/>
            <person name="Cheng J.F."/>
            <person name="Lucas S."/>
            <person name="Chen F."/>
            <person name="Copeland A."/>
            <person name="Ivanova N."/>
            <person name="Mavromatis K."/>
            <person name="Ovchinnikova G."/>
            <person name="Pati A."/>
            <person name="Bruce D."/>
            <person name="Goodwin L."/>
            <person name="Pitluck S."/>
            <person name="Chen A."/>
            <person name="Palaniappan K."/>
            <person name="Land M."/>
            <person name="Hauser L."/>
            <person name="Chang Y.J."/>
            <person name="Jeffries C.D."/>
            <person name="Chain P."/>
            <person name="Saunders E."/>
            <person name="Brettin T."/>
            <person name="Goker M."/>
            <person name="Tindall B.J."/>
            <person name="Bristow J."/>
            <person name="Eisen J.A."/>
            <person name="Markowitz V."/>
            <person name="Hugenholtz P."/>
            <person name="Kyrpides N.C."/>
            <person name="Klenk H.P."/>
            <person name="Detter J.C."/>
        </authorList>
    </citation>
    <scope>NUCLEOTIDE SEQUENCE [LARGE SCALE GENOMIC DNA]</scope>
    <source>
        <strain evidence="21">DSM 16069 / KCTC 12182 / SW-125</strain>
    </source>
</reference>
<dbReference type="InterPro" id="IPR047127">
    <property type="entry name" value="MutT-like"/>
</dbReference>
<evidence type="ECO:0000256" key="18">
    <source>
        <dbReference type="PIRSR" id="PIRSR603561-2"/>
    </source>
</evidence>
<dbReference type="GO" id="GO:0008413">
    <property type="term" value="F:8-oxo-7,8-dihydroguanosine triphosphate pyrophosphatase activity"/>
    <property type="evidence" value="ECO:0007669"/>
    <property type="project" value="InterPro"/>
</dbReference>
<comment type="cofactor">
    <cofactor evidence="1 18">
        <name>Mg(2+)</name>
        <dbReference type="ChEBI" id="CHEBI:18420"/>
    </cofactor>
</comment>
<dbReference type="GO" id="GO:0006260">
    <property type="term" value="P:DNA replication"/>
    <property type="evidence" value="ECO:0007669"/>
    <property type="project" value="UniProtKB-KW"/>
</dbReference>
<evidence type="ECO:0000256" key="15">
    <source>
        <dbReference type="ARBA" id="ARBA00041979"/>
    </source>
</evidence>
<keyword evidence="4" id="KW-0235">DNA replication</keyword>
<dbReference type="InterPro" id="IPR015797">
    <property type="entry name" value="NUDIX_hydrolase-like_dom_sf"/>
</dbReference>
<gene>
    <name evidence="20" type="ordered locus">Kkor_0699</name>
</gene>
<evidence type="ECO:0000256" key="13">
    <source>
        <dbReference type="ARBA" id="ARBA00040794"/>
    </source>
</evidence>
<dbReference type="RefSeq" id="WP_012800633.1">
    <property type="nucleotide sequence ID" value="NC_013166.1"/>
</dbReference>
<dbReference type="EMBL" id="CP001707">
    <property type="protein sequence ID" value="ACV26119.1"/>
    <property type="molecule type" value="Genomic_DNA"/>
</dbReference>
<dbReference type="GO" id="GO:0035539">
    <property type="term" value="F:8-oxo-7,8-dihydrodeoxyguanosine triphosphate pyrophosphatase activity"/>
    <property type="evidence" value="ECO:0007669"/>
    <property type="project" value="UniProtKB-EC"/>
</dbReference>
<evidence type="ECO:0000256" key="7">
    <source>
        <dbReference type="ARBA" id="ARBA00022801"/>
    </source>
</evidence>
<keyword evidence="21" id="KW-1185">Reference proteome</keyword>
<evidence type="ECO:0000313" key="20">
    <source>
        <dbReference type="EMBL" id="ACV26119.1"/>
    </source>
</evidence>
<evidence type="ECO:0000256" key="4">
    <source>
        <dbReference type="ARBA" id="ARBA00022705"/>
    </source>
</evidence>
<keyword evidence="7" id="KW-0378">Hydrolase</keyword>
<dbReference type="HOGENOM" id="CLU_037162_19_2_6"/>
<dbReference type="GO" id="GO:0044715">
    <property type="term" value="F:8-oxo-dGDP phosphatase activity"/>
    <property type="evidence" value="ECO:0007669"/>
    <property type="project" value="TreeGrafter"/>
</dbReference>
<dbReference type="STRING" id="523791.Kkor_0699"/>
<sequence>MDNMIRVAVAVIQLRDRILIAKRPQHLHKGGYWEFPGGKQEEGEHAEHALIRECFEELAIIPVKYSPLIQIEHHYPEKSVILDVWTVTDYLGVPQGIEGQPLLWCPIKDLEDYQFPEANLAIIEAIQAEMIEV</sequence>
<evidence type="ECO:0000256" key="5">
    <source>
        <dbReference type="ARBA" id="ARBA00022723"/>
    </source>
</evidence>
<keyword evidence="9" id="KW-0234">DNA repair</keyword>
<evidence type="ECO:0000256" key="12">
    <source>
        <dbReference type="ARBA" id="ARBA00038905"/>
    </source>
</evidence>
<dbReference type="KEGG" id="kko:Kkor_0699"/>
<dbReference type="PANTHER" id="PTHR47707">
    <property type="entry name" value="8-OXO-DGTP DIPHOSPHATASE"/>
    <property type="match status" value="1"/>
</dbReference>
<evidence type="ECO:0000256" key="17">
    <source>
        <dbReference type="PIRSR" id="PIRSR603561-1"/>
    </source>
</evidence>
<dbReference type="PANTHER" id="PTHR47707:SF1">
    <property type="entry name" value="NUDIX HYDROLASE FAMILY PROTEIN"/>
    <property type="match status" value="1"/>
</dbReference>
<dbReference type="NCBIfam" id="TIGR00586">
    <property type="entry name" value="mutt"/>
    <property type="match status" value="1"/>
</dbReference>
<dbReference type="GO" id="GO:0006281">
    <property type="term" value="P:DNA repair"/>
    <property type="evidence" value="ECO:0007669"/>
    <property type="project" value="UniProtKB-KW"/>
</dbReference>
<comment type="catalytic activity">
    <reaction evidence="10">
        <text>8-oxo-dGTP + H2O = 8-oxo-dGMP + diphosphate + H(+)</text>
        <dbReference type="Rhea" id="RHEA:31575"/>
        <dbReference type="ChEBI" id="CHEBI:15377"/>
        <dbReference type="ChEBI" id="CHEBI:15378"/>
        <dbReference type="ChEBI" id="CHEBI:33019"/>
        <dbReference type="ChEBI" id="CHEBI:63224"/>
        <dbReference type="ChEBI" id="CHEBI:77896"/>
        <dbReference type="EC" id="3.6.1.55"/>
    </reaction>
</comment>
<evidence type="ECO:0000256" key="11">
    <source>
        <dbReference type="ARBA" id="ARBA00036904"/>
    </source>
</evidence>
<comment type="similarity">
    <text evidence="2">Belongs to the Nudix hydrolase family.</text>
</comment>
<protein>
    <recommendedName>
        <fullName evidence="13">8-oxo-dGTP diphosphatase</fullName>
        <ecNumber evidence="12">3.6.1.55</ecNumber>
    </recommendedName>
    <alternativeName>
        <fullName evidence="16">7,8-dihydro-8-oxoguanine-triphosphatase</fullName>
    </alternativeName>
    <alternativeName>
        <fullName evidence="15">Mutator protein MutT</fullName>
    </alternativeName>
    <alternativeName>
        <fullName evidence="14">dGTP pyrophosphohydrolase</fullName>
    </alternativeName>
</protein>
<evidence type="ECO:0000256" key="6">
    <source>
        <dbReference type="ARBA" id="ARBA00022763"/>
    </source>
</evidence>
<dbReference type="SUPFAM" id="SSF55811">
    <property type="entry name" value="Nudix"/>
    <property type="match status" value="1"/>
</dbReference>